<accession>A0A7D6VEG6</accession>
<dbReference type="Pfam" id="PF12728">
    <property type="entry name" value="HTH_17"/>
    <property type="match status" value="1"/>
</dbReference>
<dbReference type="Proteomes" id="UP000515512">
    <property type="component" value="Chromosome"/>
</dbReference>
<name>A0A7D6VEG6_9NOCA</name>
<dbReference type="InterPro" id="IPR009061">
    <property type="entry name" value="DNA-bd_dom_put_sf"/>
</dbReference>
<evidence type="ECO:0000313" key="2">
    <source>
        <dbReference type="EMBL" id="QLY34492.1"/>
    </source>
</evidence>
<evidence type="ECO:0000259" key="1">
    <source>
        <dbReference type="Pfam" id="PF12728"/>
    </source>
</evidence>
<feature type="domain" description="Helix-turn-helix" evidence="1">
    <location>
        <begin position="1"/>
        <end position="45"/>
    </location>
</feature>
<organism evidence="2 3">
    <name type="scientific">Nocardia huaxiensis</name>
    <dbReference type="NCBI Taxonomy" id="2755382"/>
    <lineage>
        <taxon>Bacteria</taxon>
        <taxon>Bacillati</taxon>
        <taxon>Actinomycetota</taxon>
        <taxon>Actinomycetes</taxon>
        <taxon>Mycobacteriales</taxon>
        <taxon>Nocardiaceae</taxon>
        <taxon>Nocardia</taxon>
    </lineage>
</organism>
<dbReference type="KEGG" id="nhu:H0264_18510"/>
<gene>
    <name evidence="2" type="ORF">H0264_18510</name>
</gene>
<dbReference type="AlphaFoldDB" id="A0A7D6VEG6"/>
<proteinExistence type="predicted"/>
<dbReference type="EMBL" id="CP059399">
    <property type="protein sequence ID" value="QLY34492.1"/>
    <property type="molecule type" value="Genomic_DNA"/>
</dbReference>
<dbReference type="InterPro" id="IPR041657">
    <property type="entry name" value="HTH_17"/>
</dbReference>
<protein>
    <submittedName>
        <fullName evidence="2">Helix-turn-helix domain-containing protein</fullName>
    </submittedName>
</protein>
<sequence>MSLRDAAALAQVDIKTVRRWINGGHLNGYRMGPRLLRVERSELLAIAKPIPTASSGGAS</sequence>
<dbReference type="SUPFAM" id="SSF46955">
    <property type="entry name" value="Putative DNA-binding domain"/>
    <property type="match status" value="1"/>
</dbReference>
<keyword evidence="3" id="KW-1185">Reference proteome</keyword>
<evidence type="ECO:0000313" key="3">
    <source>
        <dbReference type="Proteomes" id="UP000515512"/>
    </source>
</evidence>
<reference evidence="2 3" key="1">
    <citation type="submission" date="2020-07" db="EMBL/GenBank/DDBJ databases">
        <authorList>
            <person name="Zhuang K."/>
            <person name="Ran Y."/>
        </authorList>
    </citation>
    <scope>NUCLEOTIDE SEQUENCE [LARGE SCALE GENOMIC DNA]</scope>
    <source>
        <strain evidence="2 3">WCH-YHL-001</strain>
    </source>
</reference>